<accession>A0A9P1G1J7</accession>
<feature type="region of interest" description="Disordered" evidence="1">
    <location>
        <begin position="133"/>
        <end position="199"/>
    </location>
</feature>
<name>A0A9P1G1J7_9DINO</name>
<protein>
    <submittedName>
        <fullName evidence="2">Uncharacterized protein</fullName>
    </submittedName>
</protein>
<evidence type="ECO:0000313" key="3">
    <source>
        <dbReference type="EMBL" id="CAL1147895.1"/>
    </source>
</evidence>
<feature type="compositionally biased region" description="Polar residues" evidence="1">
    <location>
        <begin position="139"/>
        <end position="149"/>
    </location>
</feature>
<dbReference type="EMBL" id="CAMXCT020001963">
    <property type="protein sequence ID" value="CAL1147895.1"/>
    <property type="molecule type" value="Genomic_DNA"/>
</dbReference>
<feature type="region of interest" description="Disordered" evidence="1">
    <location>
        <begin position="354"/>
        <end position="433"/>
    </location>
</feature>
<feature type="compositionally biased region" description="Basic residues" evidence="1">
    <location>
        <begin position="709"/>
        <end position="719"/>
    </location>
</feature>
<feature type="region of interest" description="Disordered" evidence="1">
    <location>
        <begin position="756"/>
        <end position="809"/>
    </location>
</feature>
<evidence type="ECO:0000313" key="2">
    <source>
        <dbReference type="EMBL" id="CAI3994520.1"/>
    </source>
</evidence>
<evidence type="ECO:0000256" key="1">
    <source>
        <dbReference type="SAM" id="MobiDB-lite"/>
    </source>
</evidence>
<feature type="compositionally biased region" description="Basic and acidic residues" evidence="1">
    <location>
        <begin position="554"/>
        <end position="576"/>
    </location>
</feature>
<proteinExistence type="predicted"/>
<keyword evidence="4" id="KW-1185">Reference proteome</keyword>
<feature type="compositionally biased region" description="Low complexity" evidence="1">
    <location>
        <begin position="263"/>
        <end position="278"/>
    </location>
</feature>
<dbReference type="AlphaFoldDB" id="A0A9P1G1J7"/>
<feature type="compositionally biased region" description="Pro residues" evidence="1">
    <location>
        <begin position="403"/>
        <end position="412"/>
    </location>
</feature>
<dbReference type="PANTHER" id="PTHR48148:SF3">
    <property type="entry name" value="KERATINOCYTE PROLINE-RICH PROTEIN"/>
    <property type="match status" value="1"/>
</dbReference>
<reference evidence="2" key="1">
    <citation type="submission" date="2022-10" db="EMBL/GenBank/DDBJ databases">
        <authorList>
            <person name="Chen Y."/>
            <person name="Dougan E. K."/>
            <person name="Chan C."/>
            <person name="Rhodes N."/>
            <person name="Thang M."/>
        </authorList>
    </citation>
    <scope>NUCLEOTIDE SEQUENCE</scope>
</reference>
<dbReference type="EMBL" id="CAMXCT030001963">
    <property type="protein sequence ID" value="CAL4781832.1"/>
    <property type="molecule type" value="Genomic_DNA"/>
</dbReference>
<comment type="caution">
    <text evidence="2">The sequence shown here is derived from an EMBL/GenBank/DDBJ whole genome shotgun (WGS) entry which is preliminary data.</text>
</comment>
<feature type="compositionally biased region" description="Acidic residues" evidence="1">
    <location>
        <begin position="165"/>
        <end position="176"/>
    </location>
</feature>
<dbReference type="EMBL" id="CAMXCT010001963">
    <property type="protein sequence ID" value="CAI3994520.1"/>
    <property type="molecule type" value="Genomic_DNA"/>
</dbReference>
<sequence>MAPADAIASVVGDWKKDEFLMKQASTGIMATCGPKEEGVTREDVCANYKVLMPIVKYLGLRPGLHDLIEAVAMFLTHARPRGKPLPSSDVIKVEAWLLRDLAYIFARAARRGHRPREDEMLELMRAADIPIPEYVPPRRSTSSAGSSRNALPDPAPPSDDGMGNMEDEDAESEDAEHDALVDPCPEDDPAPVRDAASNEHAVLSGDCSNDAEDFPGERWQHYFVKDRAHGFKCLKCSLVGRDISDLRDKDCKIPRPSGPSPSPTSTAPTSPAPTSTSALHPNALGASAAVVGEKAALDGAATRVLEEMRQLERVERDLAHELEYQALLEEEESLELAMLESELAQLELLEKQSAFETSSRGPPPASAPLPSMVVPAEAPPAASVPKAGDEVDDRKGGKRPWPKPDLMPPPKKPLLLNPTKADELPPLSPSSQDRYRSYWSRFVATPQNHHGRKATVEPTFVPAAHLPEPPVGIDNMDTLPMDIDKVHVDPLPPAPGSPGVSGEACGKPGSSDLTCNAVPSEDFPPRPEVLDSLGPLGPKEQRALLPKRKRAKKSSKEDLGEKPDPKSDDEPKPEPKRRGKKRQAGGSDEPNPEPKRRGKKVPAGGSDEVKPEPKRRGKKVPAGGSDEVKPEPKHRGKKVPAGGSDEPKPEPKRRGKKVPAGGSDETKPEPKRRGKKVQAGGSDEEPKRPGGSDMPKPESTADSSDKPKPKPRPKARVRKLAAPSNGAAGSTATELAAGGLAMASAVATCAAADVAETGDGVSGGGPPDAPPPDDASTTATVGDEDRKKKASRKSSAYHVAKKKALKDGKSLDEAKEIAKLAYKNTS</sequence>
<dbReference type="Proteomes" id="UP001152797">
    <property type="component" value="Unassembled WGS sequence"/>
</dbReference>
<organism evidence="2">
    <name type="scientific">Cladocopium goreaui</name>
    <dbReference type="NCBI Taxonomy" id="2562237"/>
    <lineage>
        <taxon>Eukaryota</taxon>
        <taxon>Sar</taxon>
        <taxon>Alveolata</taxon>
        <taxon>Dinophyceae</taxon>
        <taxon>Suessiales</taxon>
        <taxon>Symbiodiniaceae</taxon>
        <taxon>Cladocopium</taxon>
    </lineage>
</organism>
<feature type="compositionally biased region" description="Low complexity" evidence="1">
    <location>
        <begin position="370"/>
        <end position="386"/>
    </location>
</feature>
<dbReference type="PANTHER" id="PTHR48148">
    <property type="entry name" value="KERATINOCYTE PROLINE-RICH PROTEIN"/>
    <property type="match status" value="1"/>
</dbReference>
<evidence type="ECO:0000313" key="4">
    <source>
        <dbReference type="Proteomes" id="UP001152797"/>
    </source>
</evidence>
<reference evidence="3" key="2">
    <citation type="submission" date="2024-04" db="EMBL/GenBank/DDBJ databases">
        <authorList>
            <person name="Chen Y."/>
            <person name="Shah S."/>
            <person name="Dougan E. K."/>
            <person name="Thang M."/>
            <person name="Chan C."/>
        </authorList>
    </citation>
    <scope>NUCLEOTIDE SEQUENCE [LARGE SCALE GENOMIC DNA]</scope>
</reference>
<feature type="region of interest" description="Disordered" evidence="1">
    <location>
        <begin position="248"/>
        <end position="280"/>
    </location>
</feature>
<gene>
    <name evidence="2" type="ORF">C1SCF055_LOCUS21165</name>
</gene>
<feature type="region of interest" description="Disordered" evidence="1">
    <location>
        <begin position="446"/>
        <end position="730"/>
    </location>
</feature>